<keyword evidence="12" id="KW-0564">Palmitate</keyword>
<protein>
    <recommendedName>
        <fullName evidence="20">Polysaccharide export protein</fullName>
    </recommendedName>
</protein>
<evidence type="ECO:0000256" key="13">
    <source>
        <dbReference type="ARBA" id="ARBA00023237"/>
    </source>
</evidence>
<feature type="domain" description="Soluble ligand binding" evidence="16">
    <location>
        <begin position="274"/>
        <end position="320"/>
    </location>
</feature>
<accession>A0A538SMV1</accession>
<evidence type="ECO:0000256" key="12">
    <source>
        <dbReference type="ARBA" id="ARBA00023139"/>
    </source>
</evidence>
<evidence type="ECO:0000256" key="9">
    <source>
        <dbReference type="ARBA" id="ARBA00023065"/>
    </source>
</evidence>
<dbReference type="Proteomes" id="UP000320184">
    <property type="component" value="Unassembled WGS sequence"/>
</dbReference>
<evidence type="ECO:0000256" key="3">
    <source>
        <dbReference type="ARBA" id="ARBA00022448"/>
    </source>
</evidence>
<dbReference type="GO" id="GO:0009279">
    <property type="term" value="C:cell outer membrane"/>
    <property type="evidence" value="ECO:0007669"/>
    <property type="project" value="UniProtKB-SubCell"/>
</dbReference>
<feature type="domain" description="Soluble ligand binding" evidence="16">
    <location>
        <begin position="450"/>
        <end position="492"/>
    </location>
</feature>
<keyword evidence="10" id="KW-0626">Porin</keyword>
<keyword evidence="13" id="KW-0998">Cell outer membrane</keyword>
<dbReference type="Pfam" id="PF22461">
    <property type="entry name" value="SLBB_2"/>
    <property type="match status" value="1"/>
</dbReference>
<evidence type="ECO:0000256" key="7">
    <source>
        <dbReference type="ARBA" id="ARBA00022729"/>
    </source>
</evidence>
<keyword evidence="3" id="KW-0813">Transport</keyword>
<dbReference type="InterPro" id="IPR054765">
    <property type="entry name" value="SLBB_dom"/>
</dbReference>
<dbReference type="EMBL" id="VBOT01000029">
    <property type="protein sequence ID" value="TMQ52703.1"/>
    <property type="molecule type" value="Genomic_DNA"/>
</dbReference>
<keyword evidence="5" id="KW-0762">Sugar transport</keyword>
<dbReference type="GO" id="GO:0015159">
    <property type="term" value="F:polysaccharide transmembrane transporter activity"/>
    <property type="evidence" value="ECO:0007669"/>
    <property type="project" value="InterPro"/>
</dbReference>
<evidence type="ECO:0000256" key="14">
    <source>
        <dbReference type="ARBA" id="ARBA00023288"/>
    </source>
</evidence>
<keyword evidence="7" id="KW-0732">Signal</keyword>
<dbReference type="AlphaFoldDB" id="A0A538SMV1"/>
<gene>
    <name evidence="18" type="ORF">E6K73_02390</name>
</gene>
<comment type="subcellular location">
    <subcellularLocation>
        <location evidence="1">Cell outer membrane</location>
        <topology evidence="1">Multi-pass membrane protein</topology>
    </subcellularLocation>
</comment>
<keyword evidence="4" id="KW-1134">Transmembrane beta strand</keyword>
<dbReference type="InterPro" id="IPR003715">
    <property type="entry name" value="Poly_export_N"/>
</dbReference>
<comment type="caution">
    <text evidence="18">The sequence shown here is derived from an EMBL/GenBank/DDBJ whole genome shotgun (WGS) entry which is preliminary data.</text>
</comment>
<reference evidence="18 19" key="1">
    <citation type="journal article" date="2019" name="Nat. Microbiol.">
        <title>Mediterranean grassland soil C-N compound turnover is dependent on rainfall and depth, and is mediated by genomically divergent microorganisms.</title>
        <authorList>
            <person name="Diamond S."/>
            <person name="Andeer P.F."/>
            <person name="Li Z."/>
            <person name="Crits-Christoph A."/>
            <person name="Burstein D."/>
            <person name="Anantharaman K."/>
            <person name="Lane K.R."/>
            <person name="Thomas B.C."/>
            <person name="Pan C."/>
            <person name="Northen T.R."/>
            <person name="Banfield J.F."/>
        </authorList>
    </citation>
    <scope>NUCLEOTIDE SEQUENCE [LARGE SCALE GENOMIC DNA]</scope>
    <source>
        <strain evidence="18">WS_3</strain>
    </source>
</reference>
<dbReference type="Gene3D" id="3.10.560.10">
    <property type="entry name" value="Outer membrane lipoprotein wza domain like"/>
    <property type="match status" value="5"/>
</dbReference>
<keyword evidence="9" id="KW-0406">Ion transport</keyword>
<evidence type="ECO:0000259" key="17">
    <source>
        <dbReference type="Pfam" id="PF22461"/>
    </source>
</evidence>
<keyword evidence="8" id="KW-0625">Polysaccharide transport</keyword>
<evidence type="ECO:0000256" key="8">
    <source>
        <dbReference type="ARBA" id="ARBA00023047"/>
    </source>
</evidence>
<evidence type="ECO:0000256" key="5">
    <source>
        <dbReference type="ARBA" id="ARBA00022597"/>
    </source>
</evidence>
<dbReference type="Pfam" id="PF02563">
    <property type="entry name" value="Poly_export"/>
    <property type="match status" value="1"/>
</dbReference>
<evidence type="ECO:0000256" key="4">
    <source>
        <dbReference type="ARBA" id="ARBA00022452"/>
    </source>
</evidence>
<dbReference type="PANTHER" id="PTHR33619">
    <property type="entry name" value="POLYSACCHARIDE EXPORT PROTEIN GFCE-RELATED"/>
    <property type="match status" value="1"/>
</dbReference>
<evidence type="ECO:0000313" key="19">
    <source>
        <dbReference type="Proteomes" id="UP000320184"/>
    </source>
</evidence>
<comment type="similarity">
    <text evidence="2">Belongs to the BexD/CtrA/VexA family.</text>
</comment>
<keyword evidence="14" id="KW-0449">Lipoprotein</keyword>
<feature type="domain" description="Soluble ligand binding" evidence="16">
    <location>
        <begin position="586"/>
        <end position="633"/>
    </location>
</feature>
<dbReference type="GO" id="GO:0046930">
    <property type="term" value="C:pore complex"/>
    <property type="evidence" value="ECO:0007669"/>
    <property type="project" value="UniProtKB-KW"/>
</dbReference>
<evidence type="ECO:0000313" key="18">
    <source>
        <dbReference type="EMBL" id="TMQ52703.1"/>
    </source>
</evidence>
<evidence type="ECO:0000256" key="11">
    <source>
        <dbReference type="ARBA" id="ARBA00023136"/>
    </source>
</evidence>
<evidence type="ECO:0008006" key="20">
    <source>
        <dbReference type="Google" id="ProtNLM"/>
    </source>
</evidence>
<sequence length="687" mass="73513">MSRESTPRRWAQGLRPAACLAFAAPVMAVLLMLGLHGMVDAPPVAASTDPTVTDVLGDQLPGRETIQSLKRTLSVPSAATRWRGLTPFGRDLFRGADQKFSAIEDGPVGPGYVLGPGDNLSLFVSGLSDTSLVLTLDRDGQVFLPRVGSTYLWGLTFANAEGLIKARIATVLRNARVQVSMGRLRAIDVFVLGSVARPGKYTLTGLSTAFNALVAAGGPDSLGSLRDIRVLRANREVARLDLYRFLLDGDRSNDERLQAGDVVFVGLVLSQMGIQGAVVRPGVYEGGGPLSLGSLLAMAGGPSPFADLSRVNVERVDANGGFRLQDLPLDHGHGINPDSLMLSSYDLVTVLPLHERVRNVVTLDGFVRHPGEYELTPGLKLSQLLAPSRLLPEAALEQAELRRIDPSTFRVDVRSFSVRGVWSGKDDLELQAMDAITVFSSARFPRAVSLEGEVVRPGTYTAGQGERLSAVLRRAGGITANGYLPAAVFVRRSAAEQGRAFLREFVQRRRLELAEQQARLAQSGDSTAANEMVRAQEQLTAQMESQTDTGRVVLDLDEGGRWVNTARDPVLEDGDRLIVPLRPATVTVLGSVMNPGTLMARKNGSFQDYIKLAGGLSHDADLGRSYVLRANGEAVSKGHAGRIEAGDAIVIASRPPNPGSVGRALTSSTRFLMEMATAAALVMAATR</sequence>
<dbReference type="GO" id="GO:0006811">
    <property type="term" value="P:monoatomic ion transport"/>
    <property type="evidence" value="ECO:0007669"/>
    <property type="project" value="UniProtKB-KW"/>
</dbReference>
<organism evidence="18 19">
    <name type="scientific">Eiseniibacteriota bacterium</name>
    <dbReference type="NCBI Taxonomy" id="2212470"/>
    <lineage>
        <taxon>Bacteria</taxon>
        <taxon>Candidatus Eiseniibacteriota</taxon>
    </lineage>
</organism>
<dbReference type="InterPro" id="IPR049712">
    <property type="entry name" value="Poly_export"/>
</dbReference>
<evidence type="ECO:0000259" key="15">
    <source>
        <dbReference type="Pfam" id="PF02563"/>
    </source>
</evidence>
<dbReference type="GO" id="GO:0015288">
    <property type="term" value="F:porin activity"/>
    <property type="evidence" value="ECO:0007669"/>
    <property type="project" value="UniProtKB-KW"/>
</dbReference>
<evidence type="ECO:0000256" key="10">
    <source>
        <dbReference type="ARBA" id="ARBA00023114"/>
    </source>
</evidence>
<dbReference type="PANTHER" id="PTHR33619:SF3">
    <property type="entry name" value="POLYSACCHARIDE EXPORT PROTEIN GFCE-RELATED"/>
    <property type="match status" value="1"/>
</dbReference>
<proteinExistence type="inferred from homology"/>
<feature type="domain" description="Polysaccharide export protein N-terminal" evidence="15">
    <location>
        <begin position="108"/>
        <end position="181"/>
    </location>
</feature>
<dbReference type="Pfam" id="PF10531">
    <property type="entry name" value="SLBB"/>
    <property type="match status" value="3"/>
</dbReference>
<evidence type="ECO:0000256" key="1">
    <source>
        <dbReference type="ARBA" id="ARBA00004571"/>
    </source>
</evidence>
<keyword evidence="6" id="KW-0812">Transmembrane</keyword>
<keyword evidence="11" id="KW-0472">Membrane</keyword>
<evidence type="ECO:0000256" key="6">
    <source>
        <dbReference type="ARBA" id="ARBA00022692"/>
    </source>
</evidence>
<name>A0A538SMV1_UNCEI</name>
<dbReference type="InterPro" id="IPR019554">
    <property type="entry name" value="Soluble_ligand-bd"/>
</dbReference>
<evidence type="ECO:0000256" key="2">
    <source>
        <dbReference type="ARBA" id="ARBA00009450"/>
    </source>
</evidence>
<evidence type="ECO:0000259" key="16">
    <source>
        <dbReference type="Pfam" id="PF10531"/>
    </source>
</evidence>
<feature type="domain" description="SLBB" evidence="17">
    <location>
        <begin position="189"/>
        <end position="265"/>
    </location>
</feature>